<keyword evidence="1" id="KW-0472">Membrane</keyword>
<feature type="transmembrane region" description="Helical" evidence="1">
    <location>
        <begin position="171"/>
        <end position="194"/>
    </location>
</feature>
<accession>A0ABM6IMI5</accession>
<dbReference type="EMBL" id="CP019438">
    <property type="protein sequence ID" value="AQS50125.1"/>
    <property type="molecule type" value="Genomic_DNA"/>
</dbReference>
<keyword evidence="3" id="KW-0614">Plasmid</keyword>
<dbReference type="RefSeq" id="WP_075777568.1">
    <property type="nucleotide sequence ID" value="NZ_CP019437.1"/>
</dbReference>
<name>A0ABM6IMI5_9RHOB</name>
<reference evidence="3 4" key="1">
    <citation type="submission" date="2017-01" db="EMBL/GenBank/DDBJ databases">
        <title>The complete genome sequence of a sulfur-oxidizing marine bacterium Thioclava sp. 25B10_4T.</title>
        <authorList>
            <person name="Liu Y."/>
            <person name="Lai Q."/>
            <person name="Shao Z."/>
        </authorList>
    </citation>
    <scope>NUCLEOTIDE SEQUENCE [LARGE SCALE GENOMIC DNA]</scope>
    <source>
        <strain evidence="3 4">25B10_4</strain>
        <plasmid evidence="3 4">unnamed1</plasmid>
    </source>
</reference>
<keyword evidence="1" id="KW-1133">Transmembrane helix</keyword>
<keyword evidence="1" id="KW-0812">Transmembrane</keyword>
<feature type="transmembrane region" description="Helical" evidence="1">
    <location>
        <begin position="299"/>
        <end position="318"/>
    </location>
</feature>
<evidence type="ECO:0000256" key="1">
    <source>
        <dbReference type="SAM" id="Phobius"/>
    </source>
</evidence>
<sequence>MPDLSAISTVALKDARIALRDRFLLAATLALVAAALISLITGTVAMRTDVATYMAAKQQLLALGKSLGSIAAPEFYPLKLMRGTIEQIEIMGAVIALIAGYRAAVEERGRQTLALILTRPLSNWQFLAAKLLGGAGLMGAALACVFALCAVVLALGSGIGIGANDLLRLAITWGASTLYLSAIFAVGFGLSLWLKSPASGLLYAFALWLLVVLVAPQIGDTMDPDNQVAGGVFAQLSIPKAEQTKIKQGFATYETIRNGIEVSSVTKHYERFTFAVLGIKDIYTGKALGPIWADKKGDAWFLILFTLGLGGLVLLRPIRADRLTKET</sequence>
<feature type="transmembrane region" description="Helical" evidence="1">
    <location>
        <begin position="201"/>
        <end position="219"/>
    </location>
</feature>
<dbReference type="PANTHER" id="PTHR43471">
    <property type="entry name" value="ABC TRANSPORTER PERMEASE"/>
    <property type="match status" value="1"/>
</dbReference>
<gene>
    <name evidence="2" type="ORF">BMG03_02550</name>
    <name evidence="3" type="ORF">BMG03_19630</name>
</gene>
<dbReference type="PANTHER" id="PTHR43471:SF1">
    <property type="entry name" value="ABC TRANSPORTER PERMEASE PROTEIN NOSY-RELATED"/>
    <property type="match status" value="1"/>
</dbReference>
<feature type="transmembrane region" description="Helical" evidence="1">
    <location>
        <begin position="126"/>
        <end position="159"/>
    </location>
</feature>
<dbReference type="EMBL" id="CP019437">
    <property type="protein sequence ID" value="AQS46808.1"/>
    <property type="molecule type" value="Genomic_DNA"/>
</dbReference>
<proteinExistence type="predicted"/>
<keyword evidence="4" id="KW-1185">Reference proteome</keyword>
<feature type="transmembrane region" description="Helical" evidence="1">
    <location>
        <begin position="88"/>
        <end position="105"/>
    </location>
</feature>
<feature type="transmembrane region" description="Helical" evidence="1">
    <location>
        <begin position="23"/>
        <end position="45"/>
    </location>
</feature>
<evidence type="ECO:0000313" key="4">
    <source>
        <dbReference type="Proteomes" id="UP000185622"/>
    </source>
</evidence>
<protein>
    <recommendedName>
        <fullName evidence="5">ABC transporter permease</fullName>
    </recommendedName>
</protein>
<geneLocation type="plasmid" evidence="3 4">
    <name>unnamed1</name>
</geneLocation>
<evidence type="ECO:0000313" key="3">
    <source>
        <dbReference type="EMBL" id="AQS50125.1"/>
    </source>
</evidence>
<dbReference type="Pfam" id="PF12679">
    <property type="entry name" value="ABC2_membrane_2"/>
    <property type="match status" value="1"/>
</dbReference>
<dbReference type="Proteomes" id="UP000185622">
    <property type="component" value="Chromosome"/>
</dbReference>
<evidence type="ECO:0008006" key="5">
    <source>
        <dbReference type="Google" id="ProtNLM"/>
    </source>
</evidence>
<organism evidence="3 4">
    <name type="scientific">Thioclava nitratireducens</name>
    <dbReference type="NCBI Taxonomy" id="1915078"/>
    <lineage>
        <taxon>Bacteria</taxon>
        <taxon>Pseudomonadati</taxon>
        <taxon>Pseudomonadota</taxon>
        <taxon>Alphaproteobacteria</taxon>
        <taxon>Rhodobacterales</taxon>
        <taxon>Paracoccaceae</taxon>
        <taxon>Thioclava</taxon>
    </lineage>
</organism>
<evidence type="ECO:0000313" key="2">
    <source>
        <dbReference type="EMBL" id="AQS46808.1"/>
    </source>
</evidence>
<dbReference type="Proteomes" id="UP000185622">
    <property type="component" value="Plasmid unnamed1"/>
</dbReference>